<dbReference type="PANTHER" id="PTHR47236:SF4">
    <property type="entry name" value="GENE 9195-RELATED"/>
    <property type="match status" value="1"/>
</dbReference>
<dbReference type="OMA" id="YIQADCE"/>
<dbReference type="RefSeq" id="XP_013250559.1">
    <property type="nucleotide sequence ID" value="XM_013395105.1"/>
</dbReference>
<accession>U6GIA5</accession>
<dbReference type="InterPro" id="IPR009030">
    <property type="entry name" value="Growth_fac_rcpt_cys_sf"/>
</dbReference>
<feature type="non-terminal residue" evidence="4">
    <location>
        <position position="1"/>
    </location>
</feature>
<organism evidence="4 5">
    <name type="scientific">Eimeria acervulina</name>
    <name type="common">Coccidian parasite</name>
    <dbReference type="NCBI Taxonomy" id="5801"/>
    <lineage>
        <taxon>Eukaryota</taxon>
        <taxon>Sar</taxon>
        <taxon>Alveolata</taxon>
        <taxon>Apicomplexa</taxon>
        <taxon>Conoidasida</taxon>
        <taxon>Coccidia</taxon>
        <taxon>Eucoccidiorida</taxon>
        <taxon>Eimeriorina</taxon>
        <taxon>Eimeriidae</taxon>
        <taxon>Eimeria</taxon>
    </lineage>
</organism>
<dbReference type="SMART" id="SM01411">
    <property type="entry name" value="Ephrin_rec_like"/>
    <property type="match status" value="25"/>
</dbReference>
<gene>
    <name evidence="4" type="ORF">EAH_00010500</name>
</gene>
<keyword evidence="2" id="KW-1133">Transmembrane helix</keyword>
<dbReference type="EMBL" id="HG671001">
    <property type="protein sequence ID" value="CDI79297.1"/>
    <property type="molecule type" value="Genomic_DNA"/>
</dbReference>
<dbReference type="InterPro" id="IPR011641">
    <property type="entry name" value="Tyr-kin_ephrin_A/B_rcpt-like"/>
</dbReference>
<sequence length="2911" mass="306622">TVGRNPGSKSETDCEACEPGVTCQVQNGVLVQQPCPAGHYCPAGSVTAQRCPLSTYRGYTGGSSVDDCFPCPAGYFCSGTGLLTPSGACQAGYICLGGATTPRPEDGKTGFACSLGGYCPAGGLQKQPCLGGTYNPDKIGHGPADCVSCPPGYYCEGSTSTAPTGLCEAGYICPGGASNPRQQRAPKGHFAAEGAAKATPCPKGSFNPNEAQAECTLCLAGFYCPQEGSETLVECPAGSYCEEGSVTPTPCPEGTLSSSPMQPSIDSCRPCPPGYYCFGKGNQLVSGSCDEGYFCARGASVPRPEKAPDNTAGPCPRGTYCTRGLERPHLCESGTYGATDRLVMNYQCTKCTEGSFCSRMGLKEPEGRCAPGYLCPAGSRTPYAVPCKAGNYCPAGATGEIACPAGSFNWVSGAAECLPCPAGFSCGIRTANYASHLCPQGHYCPASSDSAAPPQCPSGTFAAGQGLKSPYQCQPCPLGKVCGDPGLTSADTVCPAGYYCPPGDQANQAATAVLICPAGNYCPEGSVSPIPCPAGKLCTADGLEEPDMTCPGGVLCAEGCSSLEEATPCPLGFVCEEGSLDPVPCPRGTYGSQAGFVSSVQCRPCTGGYYCDGSTSGQITGSCVAGFYCPEGSTSPWAKLCPKGKVCPAGSASPGDCPVGYSTFAEGSSTCSRCTAGTQCKDGNVSSCAKGHYCDGKNDAQLCPAGTYMPFDGATSADACLPCPEGYACPTAGSDTPTACAEGYYCISQSVSPTPASSLLLDKVLAAAEGASGAPTTGGGPCPAGTYCPPSARFARPCPPGMYCGRSLLTEPQGACAAGSFCGNAAVTDSPSGPTHICPSKTVGGLCPSGASDNPGDRLRSGLSPAERPSGVYDCDAATRHVLCVSCLRVLRCMRSLGSYCPAGASVPIACPSEGSKDIAEELCPAGARCGSGEGEPQTCPAGNYQIDGGSGSCISCPAGFYCSEASATPTVCPKGRFCPLGVSEPQPCPVGTYRNATGGVSVGDCFPCPPGKYCAHEGTSDDVQLCPAGYYCSLGAGTLSNSRRDGSTEEEPSASSRREDTENEDPCGGVLPCIYARVCPPNSYCPEGHWSPIHCPSGTGHTRKGASSESECLKCAAGVYCGSSGNKAPCDAGFICYGAALTARPSDGTTGDMCPKGHFCPQGTTNSRVCPIGTYGPTKGLTDTCIPCPAGVQCNQDGLEAPSKDWCPVGNYCPEGAISPRPCPVGSYNGEQGQTSERGCLACPPGKYCETTGLHEPTGECAEGTWCISGSQIRDSSLAYLPSAVVQCPAGYTCAAGAIVPEPCQLGYYKDKQGASACLKCPAGVYCAHEAVTTASADGPCFAGFYCLEGSDTPTPKDNVKGAICPKHKYCPAGSSTPLECPAGTYNLSEGMEKCPDCTAGFICKNQQQTACPIGGYCPSGQSEETRCAPGTVGLSEGLSSQEQCAECPAGKICKDGNASEDCPAGTLCLGGAAPGVTVSSIDYEQQGGSFWSGVQIQLAGPCPFGMYCPAGAKVPSRCPNGWATLAEGATSDAECVECPTGYICSSLTVGHFCPVGGMEIYTNSVCPWGHYCLEGSAEPTACLPGTFNDRVGTKSAEECRPCPQGFSCPGETAANRSFAEKALVEGIEWAILLQRENASYRKACVAKAYCPEGSTEPIPCPRNFYCPGETVEPIACPANHYCPEETDTPLSCPKGYFCPGGKEEPFTCPPGSRATSACEGAFTAEECCELCPPGTYSDAEASFVCSPCSPGYICTEFGIVICSNSLSCGAATEGSTTPTPSESDGGGYICPAGYYCPSGAVTPHPCSPGTYREDPGGKSASDCLQCPFGTYQRFVAMTSCDTCGPNSVEERQLGAYTCTCLGENRVYQYGDKTCPCQSRYVSYDHHLEVSELEDGTLKCQPVTFKRCEPLEYRDYLGRCVASADCTEACGPEGGNFLNTVGLCECAKAIAETAQCDGNCKQALPTVVLEGDQIALRESETGATTILQHPDIDLSEASMYCSMFREMFAGISIPCKIHFQRADKSGLHGLYVPPSSLWSPSRSWRSGKQTRRPLAWARRSSWKTNGTTLGIASEQDGFAFGDSEMHQQPRRAGKQFRDSARQPSLSELQSMIVDNSVICVVQGSSIVWELKDGVYPIYIKDSLLTTGTTFDSTGFRALKKQVENGRSPNFFIHTFETEGTFVFASSKHNSKVSLVRVMPPGMGCPGDTGYPTPIRLRPLSLLAISLLTSSILLDPDWTLLVGLLVALVLVVVILLGIAVRFVRHRWATARAPSTLESALCLRGSDTLAVRSHKETHRAAVALYSRYMRPTGSTRIFHYRIRDDLLDSTEQEQYDPVADVKPALDRLHVEIDIQDLRVVQVGTAQQQILRINLPFFLLSNILATLEKLCDMRAAVTHLLDQEMQREKDTCAEATQLVGKMLTSLQERVDSSQLSGNVSINSRHVTALLRCILAALQGPEKRQEAEQKLKELDSELQSRQDQEQPILKRGNAVNKEAEILRACVAKAGPSVYDSLDVAIRNAKENKESVEDIKEVTDQFASKATADPDGQRHFMLASVYDLLLKRESKQTAARFKSLSYLHRHVDLAERRMKEKIDAFIALCTMSRQEMLALQVSQNTSILEWQQNRVIERAREDDRVLSEISVPLNRVFQEVLAELMVARDDEIPSLVNNLTGSIGSIIQQKCAKSVGNWTQSSYTRNAAKQLKELKQKQEAEIIAKAEAQSELLHTSLKTAHDAIARHSHVLAERERSALAKLHKAFKKEIRSLYAAAVAKATAAADAHAEALSLARKCKGSSGGAVVKMVTACLTESAEADAPQTLLALDPDRIEEMKKSALDAVAAAFARREELQKQCEETRLAHLEQRHQALQKYIADSSRLAVRPPHPAIVNLLRTWQHLDVYSGPEVGVCLHARC</sequence>
<keyword evidence="2" id="KW-0472">Membrane</keyword>
<dbReference type="OrthoDB" id="347037at2759"/>
<dbReference type="SUPFAM" id="SSF57184">
    <property type="entry name" value="Growth factor receptor domain"/>
    <property type="match status" value="7"/>
</dbReference>
<dbReference type="VEuPathDB" id="ToxoDB:EAH_00010500"/>
<evidence type="ECO:0000256" key="1">
    <source>
        <dbReference type="SAM" id="MobiDB-lite"/>
    </source>
</evidence>
<evidence type="ECO:0000259" key="3">
    <source>
        <dbReference type="Pfam" id="PF07699"/>
    </source>
</evidence>
<dbReference type="Pfam" id="PF07699">
    <property type="entry name" value="Ephrin_rec_like"/>
    <property type="match status" value="1"/>
</dbReference>
<evidence type="ECO:0000313" key="5">
    <source>
        <dbReference type="Proteomes" id="UP000018050"/>
    </source>
</evidence>
<proteinExistence type="predicted"/>
<reference evidence="4" key="1">
    <citation type="submission" date="2013-10" db="EMBL/GenBank/DDBJ databases">
        <title>Genomic analysis of the causative agents of coccidiosis in chickens.</title>
        <authorList>
            <person name="Reid A.J."/>
            <person name="Blake D."/>
            <person name="Billington K."/>
            <person name="Browne H."/>
            <person name="Dunn M."/>
            <person name="Hung S."/>
            <person name="Kawahara F."/>
            <person name="Miranda-Saavedra D."/>
            <person name="Mourier T."/>
            <person name="Nagra H."/>
            <person name="Otto T.D."/>
            <person name="Rawlings N."/>
            <person name="Sanchez A."/>
            <person name="Sanders M."/>
            <person name="Subramaniam C."/>
            <person name="Tay Y."/>
            <person name="Dear P."/>
            <person name="Doerig C."/>
            <person name="Gruber A."/>
            <person name="Parkinson J."/>
            <person name="Shirley M."/>
            <person name="Wan K.L."/>
            <person name="Berriman M."/>
            <person name="Tomley F."/>
            <person name="Pain A."/>
        </authorList>
    </citation>
    <scope>NUCLEOTIDE SEQUENCE [LARGE SCALE GENOMIC DNA]</scope>
    <source>
        <strain evidence="4">Houghton</strain>
    </source>
</reference>
<dbReference type="Proteomes" id="UP000018050">
    <property type="component" value="Unassembled WGS sequence"/>
</dbReference>
<name>U6GIA5_EIMAC</name>
<keyword evidence="2" id="KW-0812">Transmembrane</keyword>
<feature type="region of interest" description="Disordered" evidence="1">
    <location>
        <begin position="1042"/>
        <end position="1066"/>
    </location>
</feature>
<keyword evidence="5" id="KW-1185">Reference proteome</keyword>
<feature type="transmembrane region" description="Helical" evidence="2">
    <location>
        <begin position="2238"/>
        <end position="2263"/>
    </location>
</feature>
<protein>
    <recommendedName>
        <fullName evidence="3">Tyrosine-protein kinase ephrin type A/B receptor-like domain-containing protein</fullName>
    </recommendedName>
</protein>
<dbReference type="PANTHER" id="PTHR47236">
    <property type="entry name" value="GENE, 32742-RELATED-RELATED"/>
    <property type="match status" value="1"/>
</dbReference>
<reference evidence="4" key="2">
    <citation type="submission" date="2013-10" db="EMBL/GenBank/DDBJ databases">
        <authorList>
            <person name="Aslett M."/>
        </authorList>
    </citation>
    <scope>NUCLEOTIDE SEQUENCE [LARGE SCALE GENOMIC DNA]</scope>
    <source>
        <strain evidence="4">Houghton</strain>
    </source>
</reference>
<feature type="domain" description="Tyrosine-protein kinase ephrin type A/B receptor-like" evidence="3">
    <location>
        <begin position="188"/>
        <end position="235"/>
    </location>
</feature>
<evidence type="ECO:0000313" key="4">
    <source>
        <dbReference type="EMBL" id="CDI79297.1"/>
    </source>
</evidence>
<evidence type="ECO:0000256" key="2">
    <source>
        <dbReference type="SAM" id="Phobius"/>
    </source>
</evidence>
<dbReference type="GeneID" id="25269120"/>
<dbReference type="Gene3D" id="2.10.50.10">
    <property type="entry name" value="Tumor Necrosis Factor Receptor, subunit A, domain 2"/>
    <property type="match status" value="8"/>
</dbReference>